<dbReference type="Gene3D" id="3.30.450.40">
    <property type="match status" value="1"/>
</dbReference>
<keyword evidence="1" id="KW-0808">Transferase</keyword>
<protein>
    <submittedName>
        <fullName evidence="7">GAF domain-containing protein</fullName>
    </submittedName>
</protein>
<evidence type="ECO:0000256" key="1">
    <source>
        <dbReference type="ARBA" id="ARBA00022679"/>
    </source>
</evidence>
<dbReference type="Proteomes" id="UP000199361">
    <property type="component" value="Unassembled WGS sequence"/>
</dbReference>
<evidence type="ECO:0000259" key="6">
    <source>
        <dbReference type="PROSITE" id="PS50921"/>
    </source>
</evidence>
<keyword evidence="8" id="KW-1185">Reference proteome</keyword>
<accession>A0A1I0LMI7</accession>
<dbReference type="GO" id="GO:0016301">
    <property type="term" value="F:kinase activity"/>
    <property type="evidence" value="ECO:0007669"/>
    <property type="project" value="UniProtKB-KW"/>
</dbReference>
<evidence type="ECO:0000256" key="3">
    <source>
        <dbReference type="ARBA" id="ARBA00023015"/>
    </source>
</evidence>
<keyword evidence="4" id="KW-0804">Transcription</keyword>
<dbReference type="InterPro" id="IPR005561">
    <property type="entry name" value="ANTAR"/>
</dbReference>
<dbReference type="InterPro" id="IPR029016">
    <property type="entry name" value="GAF-like_dom_sf"/>
</dbReference>
<feature type="domain" description="ANTAR" evidence="6">
    <location>
        <begin position="145"/>
        <end position="206"/>
    </location>
</feature>
<name>A0A1I0LMI7_9ACTN</name>
<dbReference type="SUPFAM" id="SSF55781">
    <property type="entry name" value="GAF domain-like"/>
    <property type="match status" value="1"/>
</dbReference>
<dbReference type="PROSITE" id="PS50921">
    <property type="entry name" value="ANTAR"/>
    <property type="match status" value="1"/>
</dbReference>
<sequence>MDIEEFERALGDCLSIAGRAMPDSPMMSIALRDEGGLRTVACSDARAELLDELQSVTGQGPCVDALDTGEPVTSADLAADPRWSRFSAEAGLRSLHAEPLKSEGLLLGVLTLYSGERGGFAEATRVTARVTAEHIGVLFRTALGAARMKEVAAQLKEALNTRAVIDQALGIVMAQRRCTSQQAFEMLRHVSQDRNIKVYQVAAGIVRKVTGEAPQRPRFEDPPPRVRPRTR</sequence>
<evidence type="ECO:0000256" key="5">
    <source>
        <dbReference type="SAM" id="MobiDB-lite"/>
    </source>
</evidence>
<dbReference type="RefSeq" id="WP_091092315.1">
    <property type="nucleotide sequence ID" value="NZ_FOHX01000020.1"/>
</dbReference>
<keyword evidence="3" id="KW-0805">Transcription regulation</keyword>
<dbReference type="Gene3D" id="1.10.10.10">
    <property type="entry name" value="Winged helix-like DNA-binding domain superfamily/Winged helix DNA-binding domain"/>
    <property type="match status" value="1"/>
</dbReference>
<feature type="compositionally biased region" description="Basic and acidic residues" evidence="5">
    <location>
        <begin position="215"/>
        <end position="224"/>
    </location>
</feature>
<organism evidence="7 8">
    <name type="scientific">Nonomuraea wenchangensis</name>
    <dbReference type="NCBI Taxonomy" id="568860"/>
    <lineage>
        <taxon>Bacteria</taxon>
        <taxon>Bacillati</taxon>
        <taxon>Actinomycetota</taxon>
        <taxon>Actinomycetes</taxon>
        <taxon>Streptosporangiales</taxon>
        <taxon>Streptosporangiaceae</taxon>
        <taxon>Nonomuraea</taxon>
    </lineage>
</organism>
<reference evidence="7 8" key="1">
    <citation type="submission" date="2016-10" db="EMBL/GenBank/DDBJ databases">
        <authorList>
            <person name="de Groot N.N."/>
        </authorList>
    </citation>
    <scope>NUCLEOTIDE SEQUENCE [LARGE SCALE GENOMIC DNA]</scope>
    <source>
        <strain evidence="7 8">CGMCC 4.5598</strain>
    </source>
</reference>
<dbReference type="Pfam" id="PF03861">
    <property type="entry name" value="ANTAR"/>
    <property type="match status" value="1"/>
</dbReference>
<dbReference type="InterPro" id="IPR012074">
    <property type="entry name" value="GAF_ANTAR"/>
</dbReference>
<dbReference type="InterPro" id="IPR003018">
    <property type="entry name" value="GAF"/>
</dbReference>
<evidence type="ECO:0000256" key="4">
    <source>
        <dbReference type="ARBA" id="ARBA00023163"/>
    </source>
</evidence>
<dbReference type="InterPro" id="IPR011006">
    <property type="entry name" value="CheY-like_superfamily"/>
</dbReference>
<evidence type="ECO:0000313" key="8">
    <source>
        <dbReference type="Proteomes" id="UP000199361"/>
    </source>
</evidence>
<evidence type="ECO:0000313" key="7">
    <source>
        <dbReference type="EMBL" id="SEU42319.1"/>
    </source>
</evidence>
<proteinExistence type="predicted"/>
<dbReference type="SMART" id="SM00065">
    <property type="entry name" value="GAF"/>
    <property type="match status" value="1"/>
</dbReference>
<dbReference type="AlphaFoldDB" id="A0A1I0LMI7"/>
<dbReference type="PIRSF" id="PIRSF036625">
    <property type="entry name" value="GAF_ANTAR"/>
    <property type="match status" value="1"/>
</dbReference>
<evidence type="ECO:0000256" key="2">
    <source>
        <dbReference type="ARBA" id="ARBA00022777"/>
    </source>
</evidence>
<dbReference type="GO" id="GO:0003723">
    <property type="term" value="F:RNA binding"/>
    <property type="evidence" value="ECO:0007669"/>
    <property type="project" value="InterPro"/>
</dbReference>
<dbReference type="SMART" id="SM01012">
    <property type="entry name" value="ANTAR"/>
    <property type="match status" value="1"/>
</dbReference>
<dbReference type="OrthoDB" id="4629915at2"/>
<gene>
    <name evidence="7" type="ORF">SAMN05421811_12022</name>
</gene>
<keyword evidence="2" id="KW-0418">Kinase</keyword>
<dbReference type="STRING" id="568860.SAMN05421811_12022"/>
<dbReference type="SUPFAM" id="SSF52172">
    <property type="entry name" value="CheY-like"/>
    <property type="match status" value="1"/>
</dbReference>
<dbReference type="Pfam" id="PF13185">
    <property type="entry name" value="GAF_2"/>
    <property type="match status" value="1"/>
</dbReference>
<dbReference type="InterPro" id="IPR036388">
    <property type="entry name" value="WH-like_DNA-bd_sf"/>
</dbReference>
<feature type="region of interest" description="Disordered" evidence="5">
    <location>
        <begin position="212"/>
        <end position="231"/>
    </location>
</feature>
<dbReference type="EMBL" id="FOHX01000020">
    <property type="protein sequence ID" value="SEU42319.1"/>
    <property type="molecule type" value="Genomic_DNA"/>
</dbReference>